<dbReference type="KEGG" id="bcd:BARCL_0759"/>
<evidence type="ECO:0000313" key="1">
    <source>
        <dbReference type="EMBL" id="CBI76440.1"/>
    </source>
</evidence>
<proteinExistence type="predicted"/>
<reference evidence="2" key="1">
    <citation type="submission" date="2009-11" db="EMBL/GenBank/DDBJ databases">
        <title>Genome sequencing of Bartonella species and comparative genomics.</title>
        <authorList>
            <person name="Engel P."/>
            <person name="Salzburger W."/>
            <person name="Marius L."/>
            <person name="Chao-Chin C."/>
            <person name="Soichi M."/>
            <person name="Christa L."/>
            <person name="Alexandra C."/>
            <person name="Aurelie L."/>
            <person name="Claudine M."/>
            <person name="Stephan S.C."/>
            <person name="Christoph D."/>
        </authorList>
    </citation>
    <scope>NUCLEOTIDE SEQUENCE [LARGE SCALE GENOMIC DNA]</scope>
    <source>
        <strain evidence="2">CIP 104772 / 73</strain>
    </source>
</reference>
<sequence length="55" mass="6423">MEGCENIYGNIYNAYKNKELRDSEIKVHTCQAILLHLKEGKVQEKQLKFLCLPNI</sequence>
<organism evidence="1 2">
    <name type="scientific">Bartonella clarridgeiae (strain CCUG 45776 / CIP 104772 / 73)</name>
    <dbReference type="NCBI Taxonomy" id="696125"/>
    <lineage>
        <taxon>Bacteria</taxon>
        <taxon>Pseudomonadati</taxon>
        <taxon>Pseudomonadota</taxon>
        <taxon>Alphaproteobacteria</taxon>
        <taxon>Hyphomicrobiales</taxon>
        <taxon>Bartonellaceae</taxon>
        <taxon>Bartonella</taxon>
    </lineage>
</organism>
<gene>
    <name evidence="1" type="ordered locus">BARCL_0759</name>
</gene>
<dbReference type="Proteomes" id="UP000009101">
    <property type="component" value="Chromosome"/>
</dbReference>
<keyword evidence="2" id="KW-1185">Reference proteome</keyword>
<accession>E6YHV2</accession>
<evidence type="ECO:0000313" key="2">
    <source>
        <dbReference type="Proteomes" id="UP000009101"/>
    </source>
</evidence>
<reference evidence="1 2" key="2">
    <citation type="journal article" date="2011" name="PLoS Genet.">
        <title>Parallel evolution of a type IV secretion system in radiating lineages of the host-restricted bacterial pathogen Bartonella.</title>
        <authorList>
            <person name="Engel P."/>
            <person name="Salzburger W."/>
            <person name="Liesch M."/>
            <person name="Chang C.C."/>
            <person name="Maruyama S."/>
            <person name="Lanz C."/>
            <person name="Calteau A."/>
            <person name="Lajus A."/>
            <person name="Medigue C."/>
            <person name="Schuster S.C."/>
            <person name="Dehio C."/>
        </authorList>
    </citation>
    <scope>NUCLEOTIDE SEQUENCE [LARGE SCALE GENOMIC DNA]</scope>
    <source>
        <strain evidence="2">CIP 104772 / 73</strain>
    </source>
</reference>
<dbReference type="HOGENOM" id="CLU_3022722_0_0_5"/>
<dbReference type="EMBL" id="FN645454">
    <property type="protein sequence ID" value="CBI76440.1"/>
    <property type="molecule type" value="Genomic_DNA"/>
</dbReference>
<protein>
    <submittedName>
        <fullName evidence="1">Uncharacterized protein</fullName>
    </submittedName>
</protein>
<name>E6YHV2_BARC7</name>
<dbReference type="AlphaFoldDB" id="E6YHV2"/>